<keyword evidence="2" id="KW-1185">Reference proteome</keyword>
<gene>
    <name evidence="1" type="ORF">QM524_24555</name>
</gene>
<evidence type="ECO:0000313" key="1">
    <source>
        <dbReference type="EMBL" id="MDI9862418.1"/>
    </source>
</evidence>
<name>A0ABT6YFQ9_9BACT</name>
<dbReference type="Proteomes" id="UP001236507">
    <property type="component" value="Unassembled WGS sequence"/>
</dbReference>
<sequence>MVNKVIAILLLFLLNIPLFSKWSFVVYYQVNKSYIAKELCINKNRPMLHCDGKCFLAKKLKAEEEKEQKATSEKLEKMPEIVLFFDNNLVDFSGNSSFEELPKLHSFSYLEPKYGSPLLGIFQPPKI</sequence>
<reference evidence="1 2" key="1">
    <citation type="submission" date="2023-05" db="EMBL/GenBank/DDBJ databases">
        <title>Novel species of genus Flectobacillus isolated from stream in China.</title>
        <authorList>
            <person name="Lu H."/>
        </authorList>
    </citation>
    <scope>NUCLEOTIDE SEQUENCE [LARGE SCALE GENOMIC DNA]</scope>
    <source>
        <strain evidence="1 2">KCTC 42575</strain>
    </source>
</reference>
<dbReference type="EMBL" id="JASHIF010000029">
    <property type="protein sequence ID" value="MDI9862418.1"/>
    <property type="molecule type" value="Genomic_DNA"/>
</dbReference>
<organism evidence="1 2">
    <name type="scientific">Flectobacillus roseus</name>
    <dbReference type="NCBI Taxonomy" id="502259"/>
    <lineage>
        <taxon>Bacteria</taxon>
        <taxon>Pseudomonadati</taxon>
        <taxon>Bacteroidota</taxon>
        <taxon>Cytophagia</taxon>
        <taxon>Cytophagales</taxon>
        <taxon>Flectobacillaceae</taxon>
        <taxon>Flectobacillus</taxon>
    </lineage>
</organism>
<dbReference type="RefSeq" id="WP_095168279.1">
    <property type="nucleotide sequence ID" value="NZ_JASHIF010000029.1"/>
</dbReference>
<protein>
    <submittedName>
        <fullName evidence="1">Uncharacterized protein</fullName>
    </submittedName>
</protein>
<accession>A0ABT6YFQ9</accession>
<evidence type="ECO:0000313" key="2">
    <source>
        <dbReference type="Proteomes" id="UP001236507"/>
    </source>
</evidence>
<proteinExistence type="predicted"/>
<comment type="caution">
    <text evidence="1">The sequence shown here is derived from an EMBL/GenBank/DDBJ whole genome shotgun (WGS) entry which is preliminary data.</text>
</comment>